<dbReference type="HAMAP" id="MF_00187">
    <property type="entry name" value="FdhD"/>
    <property type="match status" value="1"/>
</dbReference>
<evidence type="ECO:0000256" key="1">
    <source>
        <dbReference type="ARBA" id="ARBA00022490"/>
    </source>
</evidence>
<name>A0A3D9RPD0_9BACL</name>
<keyword evidence="1 3" id="KW-0963">Cytoplasm</keyword>
<evidence type="ECO:0000313" key="4">
    <source>
        <dbReference type="EMBL" id="REE78750.1"/>
    </source>
</evidence>
<sequence length="265" mass="29122">MLPKITTRWRITRISDGTAALQEDDIATEYPLTVRLGVEEFATIVCSPTDLEEMTIGFLASEGVIRSASEIKELRIDEERGFVYVELMHEESTSKDDYARRFIGSCCGKSRQFYFQNDVRTARTSMSRTTITPAECTSLMRLLQSSSSEFKLTGGVHNAALCTPTELIAVRADIGRHNALDKLFGYALQQRLPITDKIIAFSGRLSSEVVLKAAKIGVGVMLSKSAPTDLALKLAGDLGITCVGFIRGSEMNVYTHSHRIATEGA</sequence>
<dbReference type="GO" id="GO:0006777">
    <property type="term" value="P:Mo-molybdopterin cofactor biosynthetic process"/>
    <property type="evidence" value="ECO:0007669"/>
    <property type="project" value="UniProtKB-UniRule"/>
</dbReference>
<dbReference type="Gene3D" id="3.40.140.10">
    <property type="entry name" value="Cytidine Deaminase, domain 2"/>
    <property type="match status" value="1"/>
</dbReference>
<gene>
    <name evidence="3" type="primary">fdhD</name>
    <name evidence="4" type="ORF">A8990_12425</name>
</gene>
<evidence type="ECO:0000313" key="5">
    <source>
        <dbReference type="Proteomes" id="UP000256304"/>
    </source>
</evidence>
<comment type="caution">
    <text evidence="4">The sequence shown here is derived from an EMBL/GenBank/DDBJ whole genome shotgun (WGS) entry which is preliminary data.</text>
</comment>
<dbReference type="Gene3D" id="3.10.20.10">
    <property type="match status" value="1"/>
</dbReference>
<evidence type="ECO:0000256" key="2">
    <source>
        <dbReference type="ARBA" id="ARBA00023150"/>
    </source>
</evidence>
<dbReference type="GO" id="GO:0005737">
    <property type="term" value="C:cytoplasm"/>
    <property type="evidence" value="ECO:0007669"/>
    <property type="project" value="UniProtKB-SubCell"/>
</dbReference>
<dbReference type="GO" id="GO:0097163">
    <property type="term" value="F:sulfur carrier activity"/>
    <property type="evidence" value="ECO:0007669"/>
    <property type="project" value="UniProtKB-UniRule"/>
</dbReference>
<evidence type="ECO:0000256" key="3">
    <source>
        <dbReference type="HAMAP-Rule" id="MF_00187"/>
    </source>
</evidence>
<dbReference type="InterPro" id="IPR003786">
    <property type="entry name" value="FdhD"/>
</dbReference>
<comment type="similarity">
    <text evidence="3">Belongs to the FdhD family.</text>
</comment>
<comment type="function">
    <text evidence="3">Required for formate dehydrogenase (FDH) activity. Acts as a sulfur carrier protein that transfers sulfur from IscS to the molybdenum cofactor prior to its insertion into FDH.</text>
</comment>
<reference evidence="4 5" key="1">
    <citation type="submission" date="2018-08" db="EMBL/GenBank/DDBJ databases">
        <title>Genomic Encyclopedia of Type Strains, Phase III (KMG-III): the genomes of soil and plant-associated and newly described type strains.</title>
        <authorList>
            <person name="Whitman W."/>
        </authorList>
    </citation>
    <scope>NUCLEOTIDE SEQUENCE [LARGE SCALE GENOMIC DNA]</scope>
    <source>
        <strain evidence="4 5">CGMCC 1.10966</strain>
    </source>
</reference>
<dbReference type="InterPro" id="IPR016193">
    <property type="entry name" value="Cytidine_deaminase-like"/>
</dbReference>
<dbReference type="EMBL" id="QTTN01000024">
    <property type="protein sequence ID" value="REE78750.1"/>
    <property type="molecule type" value="Genomic_DNA"/>
</dbReference>
<feature type="active site" description="Cysteine persulfide intermediate" evidence="3">
    <location>
        <position position="107"/>
    </location>
</feature>
<dbReference type="OrthoDB" id="9782042at2"/>
<dbReference type="SUPFAM" id="SSF53927">
    <property type="entry name" value="Cytidine deaminase-like"/>
    <property type="match status" value="1"/>
</dbReference>
<comment type="subcellular location">
    <subcellularLocation>
        <location evidence="3">Cytoplasm</location>
    </subcellularLocation>
</comment>
<dbReference type="PIRSF" id="PIRSF015626">
    <property type="entry name" value="FdhD"/>
    <property type="match status" value="1"/>
</dbReference>
<keyword evidence="5" id="KW-1185">Reference proteome</keyword>
<keyword evidence="2 3" id="KW-0501">Molybdenum cofactor biosynthesis</keyword>
<proteinExistence type="inferred from homology"/>
<accession>A0A3D9RPD0</accession>
<dbReference type="PANTHER" id="PTHR30592:SF1">
    <property type="entry name" value="SULFUR CARRIER PROTEIN FDHD"/>
    <property type="match status" value="1"/>
</dbReference>
<organism evidence="4 5">
    <name type="scientific">Paenibacillus taihuensis</name>
    <dbReference type="NCBI Taxonomy" id="1156355"/>
    <lineage>
        <taxon>Bacteria</taxon>
        <taxon>Bacillati</taxon>
        <taxon>Bacillota</taxon>
        <taxon>Bacilli</taxon>
        <taxon>Bacillales</taxon>
        <taxon>Paenibacillaceae</taxon>
        <taxon>Paenibacillus</taxon>
    </lineage>
</organism>
<dbReference type="NCBIfam" id="TIGR00129">
    <property type="entry name" value="fdhD_narQ"/>
    <property type="match status" value="1"/>
</dbReference>
<protein>
    <recommendedName>
        <fullName evidence="3">Sulfur carrier protein FdhD</fullName>
    </recommendedName>
</protein>
<dbReference type="PANTHER" id="PTHR30592">
    <property type="entry name" value="FORMATE DEHYDROGENASE"/>
    <property type="match status" value="1"/>
</dbReference>
<dbReference type="AlphaFoldDB" id="A0A3D9RPD0"/>
<dbReference type="Proteomes" id="UP000256304">
    <property type="component" value="Unassembled WGS sequence"/>
</dbReference>
<dbReference type="RefSeq" id="WP_116190630.1">
    <property type="nucleotide sequence ID" value="NZ_QTTN01000024.1"/>
</dbReference>
<dbReference type="Pfam" id="PF02634">
    <property type="entry name" value="FdhD-NarQ"/>
    <property type="match status" value="1"/>
</dbReference>
<dbReference type="GO" id="GO:0016783">
    <property type="term" value="F:sulfurtransferase activity"/>
    <property type="evidence" value="ECO:0007669"/>
    <property type="project" value="InterPro"/>
</dbReference>
<comment type="caution">
    <text evidence="3">Lacks conserved residue(s) required for the propagation of feature annotation.</text>
</comment>